<dbReference type="AlphaFoldDB" id="A0A1J1I4M9"/>
<gene>
    <name evidence="1" type="ORF">CLUMA_CG008050</name>
</gene>
<keyword evidence="2" id="KW-1185">Reference proteome</keyword>
<dbReference type="Proteomes" id="UP000183832">
    <property type="component" value="Unassembled WGS sequence"/>
</dbReference>
<accession>A0A1J1I4M9</accession>
<sequence>MYLRQNYLSSTARAVLNVTLNPTKAITDNQDKTLNVIHVIEVNQNDGIDKFASSAVSALNDCVAFPYYLV</sequence>
<name>A0A1J1I4M9_9DIPT</name>
<evidence type="ECO:0000313" key="1">
    <source>
        <dbReference type="EMBL" id="CRK94548.1"/>
    </source>
</evidence>
<organism evidence="1 2">
    <name type="scientific">Clunio marinus</name>
    <dbReference type="NCBI Taxonomy" id="568069"/>
    <lineage>
        <taxon>Eukaryota</taxon>
        <taxon>Metazoa</taxon>
        <taxon>Ecdysozoa</taxon>
        <taxon>Arthropoda</taxon>
        <taxon>Hexapoda</taxon>
        <taxon>Insecta</taxon>
        <taxon>Pterygota</taxon>
        <taxon>Neoptera</taxon>
        <taxon>Endopterygota</taxon>
        <taxon>Diptera</taxon>
        <taxon>Nematocera</taxon>
        <taxon>Chironomoidea</taxon>
        <taxon>Chironomidae</taxon>
        <taxon>Clunio</taxon>
    </lineage>
</organism>
<dbReference type="EMBL" id="CVRI01000039">
    <property type="protein sequence ID" value="CRK94548.1"/>
    <property type="molecule type" value="Genomic_DNA"/>
</dbReference>
<proteinExistence type="predicted"/>
<evidence type="ECO:0000313" key="2">
    <source>
        <dbReference type="Proteomes" id="UP000183832"/>
    </source>
</evidence>
<reference evidence="1 2" key="1">
    <citation type="submission" date="2015-04" db="EMBL/GenBank/DDBJ databases">
        <authorList>
            <person name="Syromyatnikov M.Y."/>
            <person name="Popov V.N."/>
        </authorList>
    </citation>
    <scope>NUCLEOTIDE SEQUENCE [LARGE SCALE GENOMIC DNA]</scope>
</reference>
<protein>
    <submittedName>
        <fullName evidence="1">CLUMA_CG008050, isoform A</fullName>
    </submittedName>
</protein>